<dbReference type="AlphaFoldDB" id="A0A6J4VEE2"/>
<dbReference type="Gene3D" id="3.90.180.10">
    <property type="entry name" value="Medium-chain alcohol dehydrogenases, catalytic domain"/>
    <property type="match status" value="1"/>
</dbReference>
<proteinExistence type="predicted"/>
<evidence type="ECO:0000259" key="3">
    <source>
        <dbReference type="Pfam" id="PF08240"/>
    </source>
</evidence>
<protein>
    <recommendedName>
        <fullName evidence="5">Alcohol dehydrogenase</fullName>
    </recommendedName>
</protein>
<feature type="domain" description="Alcohol dehydrogenase-like N-terminal" evidence="3">
    <location>
        <begin position="23"/>
        <end position="131"/>
    </location>
</feature>
<evidence type="ECO:0008006" key="5">
    <source>
        <dbReference type="Google" id="ProtNLM"/>
    </source>
</evidence>
<dbReference type="PANTHER" id="PTHR43401">
    <property type="entry name" value="L-THREONINE 3-DEHYDROGENASE"/>
    <property type="match status" value="1"/>
</dbReference>
<dbReference type="GO" id="GO:0016491">
    <property type="term" value="F:oxidoreductase activity"/>
    <property type="evidence" value="ECO:0007669"/>
    <property type="project" value="UniProtKB-KW"/>
</dbReference>
<dbReference type="SUPFAM" id="SSF50129">
    <property type="entry name" value="GroES-like"/>
    <property type="match status" value="1"/>
</dbReference>
<dbReference type="InterPro" id="IPR036291">
    <property type="entry name" value="NAD(P)-bd_dom_sf"/>
</dbReference>
<dbReference type="InterPro" id="IPR013154">
    <property type="entry name" value="ADH-like_N"/>
</dbReference>
<dbReference type="InterPro" id="IPR013149">
    <property type="entry name" value="ADH-like_C"/>
</dbReference>
<evidence type="ECO:0000256" key="1">
    <source>
        <dbReference type="ARBA" id="ARBA00023002"/>
    </source>
</evidence>
<organism evidence="4">
    <name type="scientific">uncultured Thermomicrobiales bacterium</name>
    <dbReference type="NCBI Taxonomy" id="1645740"/>
    <lineage>
        <taxon>Bacteria</taxon>
        <taxon>Pseudomonadati</taxon>
        <taxon>Thermomicrobiota</taxon>
        <taxon>Thermomicrobia</taxon>
        <taxon>Thermomicrobiales</taxon>
        <taxon>environmental samples</taxon>
    </lineage>
</organism>
<dbReference type="PANTHER" id="PTHR43401:SF2">
    <property type="entry name" value="L-THREONINE 3-DEHYDROGENASE"/>
    <property type="match status" value="1"/>
</dbReference>
<feature type="domain" description="Alcohol dehydrogenase-like C-terminal" evidence="2">
    <location>
        <begin position="171"/>
        <end position="296"/>
    </location>
</feature>
<sequence>MKTAVTVAPGRIEVVERPEPTPGAGEALVRVERVGVCGSDLHAYHGTHPYARYPLVQGHEVAGRIAAFGGEYDGPLRVGDRVAVEPLLPCGTCYPCRQGRPNACVNLAVLGAHVDGALREWIAMPTRTLFAAGDLDAELTALVEPVSIGVQAASRGAIGPDDQVVVFGAGPIGQAVLLAAVDRGARVLVTDRLPSRLALARRLGAEATVEVGTEDLKGIVAAWTGGDGPGVVVDAVGAPEVIRAAIDLVASTGRVVIVGLSDREVSIPVVEFTRKELTIVGSRNNAGQFAKAVDLVRRRRDVVGALVTHRFPLARAAEAVAFADEHPAEAEKVMIEVAE</sequence>
<gene>
    <name evidence="4" type="ORF">AVDCRST_MAG49-4097</name>
</gene>
<reference evidence="4" key="1">
    <citation type="submission" date="2020-02" db="EMBL/GenBank/DDBJ databases">
        <authorList>
            <person name="Meier V. D."/>
        </authorList>
    </citation>
    <scope>NUCLEOTIDE SEQUENCE</scope>
    <source>
        <strain evidence="4">AVDCRST_MAG49</strain>
    </source>
</reference>
<dbReference type="SUPFAM" id="SSF51735">
    <property type="entry name" value="NAD(P)-binding Rossmann-fold domains"/>
    <property type="match status" value="1"/>
</dbReference>
<dbReference type="Pfam" id="PF08240">
    <property type="entry name" value="ADH_N"/>
    <property type="match status" value="1"/>
</dbReference>
<evidence type="ECO:0000313" key="4">
    <source>
        <dbReference type="EMBL" id="CAA9575292.1"/>
    </source>
</evidence>
<dbReference type="Pfam" id="PF00107">
    <property type="entry name" value="ADH_zinc_N"/>
    <property type="match status" value="1"/>
</dbReference>
<dbReference type="CDD" id="cd08261">
    <property type="entry name" value="Zn_ADH7"/>
    <property type="match status" value="1"/>
</dbReference>
<evidence type="ECO:0000259" key="2">
    <source>
        <dbReference type="Pfam" id="PF00107"/>
    </source>
</evidence>
<dbReference type="InterPro" id="IPR011032">
    <property type="entry name" value="GroES-like_sf"/>
</dbReference>
<dbReference type="InterPro" id="IPR050129">
    <property type="entry name" value="Zn_alcohol_dh"/>
</dbReference>
<accession>A0A6J4VEE2</accession>
<name>A0A6J4VEE2_9BACT</name>
<keyword evidence="1" id="KW-0560">Oxidoreductase</keyword>
<dbReference type="Gene3D" id="3.40.50.720">
    <property type="entry name" value="NAD(P)-binding Rossmann-like Domain"/>
    <property type="match status" value="1"/>
</dbReference>
<dbReference type="EMBL" id="CADCWG010000299">
    <property type="protein sequence ID" value="CAA9575292.1"/>
    <property type="molecule type" value="Genomic_DNA"/>
</dbReference>